<reference evidence="2" key="1">
    <citation type="journal article" date="2019" name="Environ. Microbiol.">
        <title>Fungal ecological strategies reflected in gene transcription - a case study of two litter decomposers.</title>
        <authorList>
            <person name="Barbi F."/>
            <person name="Kohler A."/>
            <person name="Barry K."/>
            <person name="Baskaran P."/>
            <person name="Daum C."/>
            <person name="Fauchery L."/>
            <person name="Ihrmark K."/>
            <person name="Kuo A."/>
            <person name="LaButti K."/>
            <person name="Lipzen A."/>
            <person name="Morin E."/>
            <person name="Grigoriev I.V."/>
            <person name="Henrissat B."/>
            <person name="Lindahl B."/>
            <person name="Martin F."/>
        </authorList>
    </citation>
    <scope>NUCLEOTIDE SEQUENCE</scope>
    <source>
        <strain evidence="2">JB14</strain>
    </source>
</reference>
<evidence type="ECO:0000313" key="3">
    <source>
        <dbReference type="Proteomes" id="UP000799118"/>
    </source>
</evidence>
<protein>
    <submittedName>
        <fullName evidence="2">Uncharacterized protein</fullName>
    </submittedName>
</protein>
<feature type="signal peptide" evidence="1">
    <location>
        <begin position="1"/>
        <end position="19"/>
    </location>
</feature>
<dbReference type="OrthoDB" id="3052710at2759"/>
<sequence length="203" mass="20886">MLVTLVMAAFANAARPTNSARFPAPVDGLLTLCFSEDDCLPAIAVDDGVDGGCHDLPSFNESFASASLSATGLECILSPESGCLGGFAVLLATAGTVEISALGIINVASYLCTSDVDVVDFCWPEVTMGCFQSSTITNGCANLTRFTEAFASVLLTTNGTQCTFFQDPGCAGPSGLVTEASVTIDLGTLDMSNVMSMNCTNNN</sequence>
<organism evidence="2 3">
    <name type="scientific">Gymnopus androsaceus JB14</name>
    <dbReference type="NCBI Taxonomy" id="1447944"/>
    <lineage>
        <taxon>Eukaryota</taxon>
        <taxon>Fungi</taxon>
        <taxon>Dikarya</taxon>
        <taxon>Basidiomycota</taxon>
        <taxon>Agaricomycotina</taxon>
        <taxon>Agaricomycetes</taxon>
        <taxon>Agaricomycetidae</taxon>
        <taxon>Agaricales</taxon>
        <taxon>Marasmiineae</taxon>
        <taxon>Omphalotaceae</taxon>
        <taxon>Gymnopus</taxon>
    </lineage>
</organism>
<name>A0A6A4GM62_9AGAR</name>
<evidence type="ECO:0000313" key="2">
    <source>
        <dbReference type="EMBL" id="KAE9386801.1"/>
    </source>
</evidence>
<keyword evidence="3" id="KW-1185">Reference proteome</keyword>
<accession>A0A6A4GM62</accession>
<dbReference type="AlphaFoldDB" id="A0A6A4GM62"/>
<keyword evidence="1" id="KW-0732">Signal</keyword>
<proteinExistence type="predicted"/>
<evidence type="ECO:0000256" key="1">
    <source>
        <dbReference type="SAM" id="SignalP"/>
    </source>
</evidence>
<feature type="chain" id="PRO_5025581603" evidence="1">
    <location>
        <begin position="20"/>
        <end position="203"/>
    </location>
</feature>
<dbReference type="EMBL" id="ML769846">
    <property type="protein sequence ID" value="KAE9386801.1"/>
    <property type="molecule type" value="Genomic_DNA"/>
</dbReference>
<dbReference type="Proteomes" id="UP000799118">
    <property type="component" value="Unassembled WGS sequence"/>
</dbReference>
<gene>
    <name evidence="2" type="ORF">BT96DRAFT_1082795</name>
</gene>